<organism evidence="2">
    <name type="scientific">Arundo donax</name>
    <name type="common">Giant reed</name>
    <name type="synonym">Donax arundinaceus</name>
    <dbReference type="NCBI Taxonomy" id="35708"/>
    <lineage>
        <taxon>Eukaryota</taxon>
        <taxon>Viridiplantae</taxon>
        <taxon>Streptophyta</taxon>
        <taxon>Embryophyta</taxon>
        <taxon>Tracheophyta</taxon>
        <taxon>Spermatophyta</taxon>
        <taxon>Magnoliopsida</taxon>
        <taxon>Liliopsida</taxon>
        <taxon>Poales</taxon>
        <taxon>Poaceae</taxon>
        <taxon>PACMAD clade</taxon>
        <taxon>Arundinoideae</taxon>
        <taxon>Arundineae</taxon>
        <taxon>Arundo</taxon>
    </lineage>
</organism>
<feature type="region of interest" description="Disordered" evidence="1">
    <location>
        <begin position="1"/>
        <end position="29"/>
    </location>
</feature>
<evidence type="ECO:0000256" key="1">
    <source>
        <dbReference type="SAM" id="MobiDB-lite"/>
    </source>
</evidence>
<dbReference type="AlphaFoldDB" id="A0A0A8Y3T2"/>
<sequence length="136" mass="14255">MRSSAPQPHTLPSLLTRSSAANTHAPPPYPLLAHVLRRQLPSDPAASILTAGASIGLLPPPPPLSSYSAATAHPVLGFRPARARSTRTPVHRCRPRGGRAAALLHEAAPRAAGWANAVDHRRSSPPPEPPTLPGTR</sequence>
<reference evidence="2" key="1">
    <citation type="submission" date="2014-09" db="EMBL/GenBank/DDBJ databases">
        <authorList>
            <person name="Magalhaes I.L.F."/>
            <person name="Oliveira U."/>
            <person name="Santos F.R."/>
            <person name="Vidigal T.H.D.A."/>
            <person name="Brescovit A.D."/>
            <person name="Santos A.J."/>
        </authorList>
    </citation>
    <scope>NUCLEOTIDE SEQUENCE</scope>
    <source>
        <tissue evidence="2">Shoot tissue taken approximately 20 cm above the soil surface</tissue>
    </source>
</reference>
<name>A0A0A8Y3T2_ARUDO</name>
<dbReference type="EMBL" id="GBRH01277945">
    <property type="protein sequence ID" value="JAD19950.1"/>
    <property type="molecule type" value="Transcribed_RNA"/>
</dbReference>
<proteinExistence type="predicted"/>
<feature type="region of interest" description="Disordered" evidence="1">
    <location>
        <begin position="112"/>
        <end position="136"/>
    </location>
</feature>
<accession>A0A0A8Y3T2</accession>
<feature type="compositionally biased region" description="Pro residues" evidence="1">
    <location>
        <begin position="124"/>
        <end position="136"/>
    </location>
</feature>
<protein>
    <submittedName>
        <fullName evidence="2">Uncharacterized protein</fullName>
    </submittedName>
</protein>
<evidence type="ECO:0000313" key="2">
    <source>
        <dbReference type="EMBL" id="JAD19950.1"/>
    </source>
</evidence>
<feature type="compositionally biased region" description="Polar residues" evidence="1">
    <location>
        <begin position="13"/>
        <end position="22"/>
    </location>
</feature>
<reference evidence="2" key="2">
    <citation type="journal article" date="2015" name="Data Brief">
        <title>Shoot transcriptome of the giant reed, Arundo donax.</title>
        <authorList>
            <person name="Barrero R.A."/>
            <person name="Guerrero F.D."/>
            <person name="Moolhuijzen P."/>
            <person name="Goolsby J.A."/>
            <person name="Tidwell J."/>
            <person name="Bellgard S.E."/>
            <person name="Bellgard M.I."/>
        </authorList>
    </citation>
    <scope>NUCLEOTIDE SEQUENCE</scope>
    <source>
        <tissue evidence="2">Shoot tissue taken approximately 20 cm above the soil surface</tissue>
    </source>
</reference>